<dbReference type="EMBL" id="LR791982">
    <property type="protein sequence ID" value="CAB3267844.1"/>
    <property type="molecule type" value="mRNA"/>
</dbReference>
<name>A0A6F9DWL8_9ASCI</name>
<dbReference type="Gene3D" id="2.10.25.10">
    <property type="entry name" value="Laminin"/>
    <property type="match status" value="1"/>
</dbReference>
<reference evidence="1" key="1">
    <citation type="submission" date="2020-04" db="EMBL/GenBank/DDBJ databases">
        <authorList>
            <person name="Neveu A P."/>
        </authorList>
    </citation>
    <scope>NUCLEOTIDE SEQUENCE</scope>
    <source>
        <tissue evidence="1">Whole embryo</tissue>
    </source>
</reference>
<protein>
    <submittedName>
        <fullName evidence="1">Zonadhesin-like</fullName>
    </submittedName>
</protein>
<dbReference type="InterPro" id="IPR036084">
    <property type="entry name" value="Ser_inhib-like_sf"/>
</dbReference>
<evidence type="ECO:0000313" key="1">
    <source>
        <dbReference type="EMBL" id="CAB3267844.1"/>
    </source>
</evidence>
<proteinExistence type="evidence at transcript level"/>
<sequence>MKPCSLEKRCTKRCACKAGYVRDITAKCIPIEQCNLPDCPSNQKFSLHKPCRWKCGSSCKLARYPFAGCVCLLPTLWNGTSCVPGSQCQSNVYCPANQEHFQRMPCNWECNSPISSCFFPHPGCACLSPLLWNGTYCVPSSQCPLKDECFPLSKISCDPLPCSNVTCPSHPDLTCNNNFCGICSAYFTLNGQILYGDCGKYVCAFNV</sequence>
<dbReference type="SUPFAM" id="SSF57567">
    <property type="entry name" value="Serine protease inhibitors"/>
    <property type="match status" value="2"/>
</dbReference>
<organism evidence="1">
    <name type="scientific">Phallusia mammillata</name>
    <dbReference type="NCBI Taxonomy" id="59560"/>
    <lineage>
        <taxon>Eukaryota</taxon>
        <taxon>Metazoa</taxon>
        <taxon>Chordata</taxon>
        <taxon>Tunicata</taxon>
        <taxon>Ascidiacea</taxon>
        <taxon>Phlebobranchia</taxon>
        <taxon>Ascidiidae</taxon>
        <taxon>Phallusia</taxon>
    </lineage>
</organism>
<accession>A0A6F9DWL8</accession>
<dbReference type="AlphaFoldDB" id="A0A6F9DWL8"/>
<gene>
    <name evidence="1" type="primary">Zan-002</name>
</gene>